<dbReference type="EMBL" id="PFNG01000128">
    <property type="protein sequence ID" value="PIZ39176.1"/>
    <property type="molecule type" value="Genomic_DNA"/>
</dbReference>
<evidence type="ECO:0000256" key="1">
    <source>
        <dbReference type="SAM" id="Phobius"/>
    </source>
</evidence>
<name>A0A2M7T851_9ACTN</name>
<feature type="transmembrane region" description="Helical" evidence="1">
    <location>
        <begin position="192"/>
        <end position="209"/>
    </location>
</feature>
<evidence type="ECO:0000313" key="3">
    <source>
        <dbReference type="EMBL" id="PIZ39176.1"/>
    </source>
</evidence>
<protein>
    <recommendedName>
        <fullName evidence="2">CAAX prenyl protease 2/Lysostaphin resistance protein A-like domain-containing protein</fullName>
    </recommendedName>
</protein>
<keyword evidence="1" id="KW-0472">Membrane</keyword>
<dbReference type="InterPro" id="IPR003675">
    <property type="entry name" value="Rce1/LyrA-like_dom"/>
</dbReference>
<keyword evidence="1" id="KW-0812">Transmembrane</keyword>
<proteinExistence type="predicted"/>
<feature type="transmembrane region" description="Helical" evidence="1">
    <location>
        <begin position="167"/>
        <end position="186"/>
    </location>
</feature>
<comment type="caution">
    <text evidence="3">The sequence shown here is derived from an EMBL/GenBank/DDBJ whole genome shotgun (WGS) entry which is preliminary data.</text>
</comment>
<dbReference type="Proteomes" id="UP000230956">
    <property type="component" value="Unassembled WGS sequence"/>
</dbReference>
<organism evidence="3 4">
    <name type="scientific">Candidatus Aquicultor secundus</name>
    <dbReference type="NCBI Taxonomy" id="1973895"/>
    <lineage>
        <taxon>Bacteria</taxon>
        <taxon>Bacillati</taxon>
        <taxon>Actinomycetota</taxon>
        <taxon>Candidatus Aquicultoria</taxon>
        <taxon>Candidatus Aquicultorales</taxon>
        <taxon>Candidatus Aquicultoraceae</taxon>
        <taxon>Candidatus Aquicultor</taxon>
    </lineage>
</organism>
<dbReference type="GO" id="GO:0080120">
    <property type="term" value="P:CAAX-box protein maturation"/>
    <property type="evidence" value="ECO:0007669"/>
    <property type="project" value="UniProtKB-ARBA"/>
</dbReference>
<accession>A0A2M7T851</accession>
<evidence type="ECO:0000259" key="2">
    <source>
        <dbReference type="Pfam" id="PF02517"/>
    </source>
</evidence>
<reference evidence="4" key="1">
    <citation type="submission" date="2017-09" db="EMBL/GenBank/DDBJ databases">
        <title>Depth-based differentiation of microbial function through sediment-hosted aquifers and enrichment of novel symbionts in the deep terrestrial subsurface.</title>
        <authorList>
            <person name="Probst A.J."/>
            <person name="Ladd B."/>
            <person name="Jarett J.K."/>
            <person name="Geller-Mcgrath D.E."/>
            <person name="Sieber C.M.K."/>
            <person name="Emerson J.B."/>
            <person name="Anantharaman K."/>
            <person name="Thomas B.C."/>
            <person name="Malmstrom R."/>
            <person name="Stieglmeier M."/>
            <person name="Klingl A."/>
            <person name="Woyke T."/>
            <person name="Ryan C.M."/>
            <person name="Banfield J.F."/>
        </authorList>
    </citation>
    <scope>NUCLEOTIDE SEQUENCE [LARGE SCALE GENOMIC DNA]</scope>
</reference>
<feature type="transmembrane region" description="Helical" evidence="1">
    <location>
        <begin position="21"/>
        <end position="43"/>
    </location>
</feature>
<feature type="transmembrane region" description="Helical" evidence="1">
    <location>
        <begin position="55"/>
        <end position="78"/>
    </location>
</feature>
<dbReference type="GO" id="GO:0004175">
    <property type="term" value="F:endopeptidase activity"/>
    <property type="evidence" value="ECO:0007669"/>
    <property type="project" value="UniProtKB-ARBA"/>
</dbReference>
<feature type="domain" description="CAAX prenyl protease 2/Lysostaphin resistance protein A-like" evidence="2">
    <location>
        <begin position="130"/>
        <end position="223"/>
    </location>
</feature>
<sequence length="234" mass="26489">MKQNKQFTFAYNPLFRVIATWMWWFVGAALTVLIILAIQGVQLASASKVLAGERAYLAVYIEIVSVGLLPLLFTLICRDELAQYGLARQGLAKSLLLSSLFVVVMFGFGYLMTGRLITDSRPTLHLGFPWNLWYALLGIIAWGPLEVFFFVWLVVNTDNIFKSRMRANPWGLIITVLLFALIHILTTNISNAIYTSAIFLVLGLIYKYTRNVVGPMIAWALINGQVWYIARLLF</sequence>
<keyword evidence="1" id="KW-1133">Transmembrane helix</keyword>
<dbReference type="RefSeq" id="WP_286678609.1">
    <property type="nucleotide sequence ID" value="NZ_MNXI01000093.1"/>
</dbReference>
<dbReference type="AlphaFoldDB" id="A0A2M7T851"/>
<gene>
    <name evidence="3" type="ORF">COY37_05375</name>
</gene>
<feature type="transmembrane region" description="Helical" evidence="1">
    <location>
        <begin position="216"/>
        <end position="233"/>
    </location>
</feature>
<dbReference type="Pfam" id="PF02517">
    <property type="entry name" value="Rce1-like"/>
    <property type="match status" value="1"/>
</dbReference>
<feature type="transmembrane region" description="Helical" evidence="1">
    <location>
        <begin position="132"/>
        <end position="155"/>
    </location>
</feature>
<feature type="transmembrane region" description="Helical" evidence="1">
    <location>
        <begin position="90"/>
        <end position="112"/>
    </location>
</feature>
<evidence type="ECO:0000313" key="4">
    <source>
        <dbReference type="Proteomes" id="UP000230956"/>
    </source>
</evidence>